<keyword evidence="2" id="KW-1133">Transmembrane helix</keyword>
<evidence type="ECO:0000313" key="4">
    <source>
        <dbReference type="Proteomes" id="UP001497497"/>
    </source>
</evidence>
<organism evidence="3 4">
    <name type="scientific">Lymnaea stagnalis</name>
    <name type="common">Great pond snail</name>
    <name type="synonym">Helix stagnalis</name>
    <dbReference type="NCBI Taxonomy" id="6523"/>
    <lineage>
        <taxon>Eukaryota</taxon>
        <taxon>Metazoa</taxon>
        <taxon>Spiralia</taxon>
        <taxon>Lophotrochozoa</taxon>
        <taxon>Mollusca</taxon>
        <taxon>Gastropoda</taxon>
        <taxon>Heterobranchia</taxon>
        <taxon>Euthyneura</taxon>
        <taxon>Panpulmonata</taxon>
        <taxon>Hygrophila</taxon>
        <taxon>Lymnaeoidea</taxon>
        <taxon>Lymnaeidae</taxon>
        <taxon>Lymnaea</taxon>
    </lineage>
</organism>
<keyword evidence="2" id="KW-0472">Membrane</keyword>
<keyword evidence="4" id="KW-1185">Reference proteome</keyword>
<dbReference type="CDD" id="cd12087">
    <property type="entry name" value="TM_EGFR-like"/>
    <property type="match status" value="1"/>
</dbReference>
<evidence type="ECO:0000313" key="3">
    <source>
        <dbReference type="EMBL" id="CAL1527441.1"/>
    </source>
</evidence>
<gene>
    <name evidence="3" type="ORF">GSLYS_00001618001</name>
</gene>
<evidence type="ECO:0000256" key="1">
    <source>
        <dbReference type="SAM" id="MobiDB-lite"/>
    </source>
</evidence>
<accession>A0AAV2H1Q6</accession>
<dbReference type="AlphaFoldDB" id="A0AAV2H1Q6"/>
<dbReference type="EMBL" id="CAXITT010000018">
    <property type="protein sequence ID" value="CAL1527441.1"/>
    <property type="molecule type" value="Genomic_DNA"/>
</dbReference>
<name>A0AAV2H1Q6_LYMST</name>
<feature type="region of interest" description="Disordered" evidence="1">
    <location>
        <begin position="355"/>
        <end position="405"/>
    </location>
</feature>
<protein>
    <submittedName>
        <fullName evidence="3">Uncharacterized protein</fullName>
    </submittedName>
</protein>
<keyword evidence="2" id="KW-0812">Transmembrane</keyword>
<evidence type="ECO:0000256" key="2">
    <source>
        <dbReference type="SAM" id="Phobius"/>
    </source>
</evidence>
<comment type="caution">
    <text evidence="3">The sequence shown here is derived from an EMBL/GenBank/DDBJ whole genome shotgun (WGS) entry which is preliminary data.</text>
</comment>
<feature type="transmembrane region" description="Helical" evidence="2">
    <location>
        <begin position="189"/>
        <end position="212"/>
    </location>
</feature>
<reference evidence="3 4" key="1">
    <citation type="submission" date="2024-04" db="EMBL/GenBank/DDBJ databases">
        <authorList>
            <consortium name="Genoscope - CEA"/>
            <person name="William W."/>
        </authorList>
    </citation>
    <scope>NUCLEOTIDE SEQUENCE [LARGE SCALE GENOMIC DNA]</scope>
</reference>
<feature type="compositionally biased region" description="Polar residues" evidence="1">
    <location>
        <begin position="264"/>
        <end position="275"/>
    </location>
</feature>
<sequence>MPKSQNTNAGQCEVSSTYKEYITSNLDSLRAKCSNLTECLDKLLTEESSFVVLQGENISLNKTCGLIYKPEGGNYTTLRGKCQIEDREEINRDIEHHVADQILSNRDWKNVKRCLENNYSDQESPRVEQLCKLAYRRKQICNNTGPLVHKRVEDFFNEQIKIMRCSCKSLATDTTSDAGGDESEISTGVWIGSGVGILIFLIIVFSLLFLCYRRKHKKSLKKRGPNVIYMPAPNSDTPVYQEIFDARGYCPSPANNPPSLPNRYISSPTYGQQDDPTYLEPVTAGMKYRPKPPVPGQASNPGYGSPPRYSECEKDSPTAEDIDNGYFNPLPSPNKDAGVPKAENNGYETIEASRLSIPLEDAPKPEDIPLGPVPARRTKKDDRQVESNYFVLEKDGVGNEGRNTA</sequence>
<dbReference type="Proteomes" id="UP001497497">
    <property type="component" value="Unassembled WGS sequence"/>
</dbReference>
<feature type="region of interest" description="Disordered" evidence="1">
    <location>
        <begin position="251"/>
        <end position="343"/>
    </location>
</feature>
<proteinExistence type="predicted"/>